<dbReference type="GO" id="GO:0016740">
    <property type="term" value="F:transferase activity"/>
    <property type="evidence" value="ECO:0007669"/>
    <property type="project" value="UniProtKB-KW"/>
</dbReference>
<feature type="domain" description="Glycosyltransferase 2-like" evidence="2">
    <location>
        <begin position="5"/>
        <end position="149"/>
    </location>
</feature>
<gene>
    <name evidence="3" type="ORF">Pan265_15930</name>
</gene>
<comment type="similarity">
    <text evidence="1">Belongs to the glycosyltransferase 2 family. WaaE/KdtX subfamily.</text>
</comment>
<dbReference type="RefSeq" id="WP_145445944.1">
    <property type="nucleotide sequence ID" value="NZ_CP036280.1"/>
</dbReference>
<sequence length="260" mass="29330">MANISVLICCANAADTLRDACASVAWADELIIVDSGSSDDTEAIAREFADVYVQEPWRGYGEQKIFGATLARNDWVYILDHDEEVDPALAQAMLDLTEQELARYDVLHARRKNYIYGRHARGWDPDWQTRLIHRERATWNDDVLHDTCLPASPERKRKLPGAILHKRTSSAGFEDYFSGRRLDARLLMVAQQMHDRGKRCSTLDLALRPPFTIFKQLILKGAILDGAFGIMVAQKTAVTTQLKYAALWAIQNKVATPADQ</sequence>
<dbReference type="AlphaFoldDB" id="A0A518BXP1"/>
<dbReference type="CDD" id="cd02511">
    <property type="entry name" value="Beta4Glucosyltransferase"/>
    <property type="match status" value="1"/>
</dbReference>
<dbReference type="InterPro" id="IPR001173">
    <property type="entry name" value="Glyco_trans_2-like"/>
</dbReference>
<name>A0A518BXP1_9BACT</name>
<accession>A0A518BXP1</accession>
<evidence type="ECO:0000313" key="4">
    <source>
        <dbReference type="Proteomes" id="UP000320386"/>
    </source>
</evidence>
<evidence type="ECO:0000259" key="2">
    <source>
        <dbReference type="Pfam" id="PF00535"/>
    </source>
</evidence>
<keyword evidence="4" id="KW-1185">Reference proteome</keyword>
<dbReference type="PANTHER" id="PTHR43630:SF2">
    <property type="entry name" value="GLYCOSYLTRANSFERASE"/>
    <property type="match status" value="1"/>
</dbReference>
<evidence type="ECO:0000256" key="1">
    <source>
        <dbReference type="ARBA" id="ARBA00038494"/>
    </source>
</evidence>
<dbReference type="KEGG" id="mcad:Pan265_15930"/>
<reference evidence="3 4" key="1">
    <citation type="submission" date="2019-02" db="EMBL/GenBank/DDBJ databases">
        <title>Deep-cultivation of Planctomycetes and their phenomic and genomic characterization uncovers novel biology.</title>
        <authorList>
            <person name="Wiegand S."/>
            <person name="Jogler M."/>
            <person name="Boedeker C."/>
            <person name="Pinto D."/>
            <person name="Vollmers J."/>
            <person name="Rivas-Marin E."/>
            <person name="Kohn T."/>
            <person name="Peeters S.H."/>
            <person name="Heuer A."/>
            <person name="Rast P."/>
            <person name="Oberbeckmann S."/>
            <person name="Bunk B."/>
            <person name="Jeske O."/>
            <person name="Meyerdierks A."/>
            <person name="Storesund J.E."/>
            <person name="Kallscheuer N."/>
            <person name="Luecker S."/>
            <person name="Lage O.M."/>
            <person name="Pohl T."/>
            <person name="Merkel B.J."/>
            <person name="Hornburger P."/>
            <person name="Mueller R.-W."/>
            <person name="Bruemmer F."/>
            <person name="Labrenz M."/>
            <person name="Spormann A.M."/>
            <person name="Op den Camp H."/>
            <person name="Overmann J."/>
            <person name="Amann R."/>
            <person name="Jetten M.S.M."/>
            <person name="Mascher T."/>
            <person name="Medema M.H."/>
            <person name="Devos D.P."/>
            <person name="Kaster A.-K."/>
            <person name="Ovreas L."/>
            <person name="Rohde M."/>
            <person name="Galperin M.Y."/>
            <person name="Jogler C."/>
        </authorList>
    </citation>
    <scope>NUCLEOTIDE SEQUENCE [LARGE SCALE GENOMIC DNA]</scope>
    <source>
        <strain evidence="3 4">Pan265</strain>
    </source>
</reference>
<evidence type="ECO:0000313" key="3">
    <source>
        <dbReference type="EMBL" id="QDU71740.1"/>
    </source>
</evidence>
<dbReference type="EMBL" id="CP036280">
    <property type="protein sequence ID" value="QDU71740.1"/>
    <property type="molecule type" value="Genomic_DNA"/>
</dbReference>
<dbReference type="InterPro" id="IPR029044">
    <property type="entry name" value="Nucleotide-diphossugar_trans"/>
</dbReference>
<dbReference type="Gene3D" id="3.90.550.10">
    <property type="entry name" value="Spore Coat Polysaccharide Biosynthesis Protein SpsA, Chain A"/>
    <property type="match status" value="1"/>
</dbReference>
<dbReference type="OrthoDB" id="9815923at2"/>
<protein>
    <submittedName>
        <fullName evidence="3">Putative glycosyl transferase</fullName>
    </submittedName>
</protein>
<keyword evidence="3" id="KW-0808">Transferase</keyword>
<dbReference type="Proteomes" id="UP000320386">
    <property type="component" value="Chromosome"/>
</dbReference>
<proteinExistence type="inferred from homology"/>
<organism evidence="3 4">
    <name type="scientific">Mucisphaera calidilacus</name>
    <dbReference type="NCBI Taxonomy" id="2527982"/>
    <lineage>
        <taxon>Bacteria</taxon>
        <taxon>Pseudomonadati</taxon>
        <taxon>Planctomycetota</taxon>
        <taxon>Phycisphaerae</taxon>
        <taxon>Phycisphaerales</taxon>
        <taxon>Phycisphaeraceae</taxon>
        <taxon>Mucisphaera</taxon>
    </lineage>
</organism>
<dbReference type="SUPFAM" id="SSF53448">
    <property type="entry name" value="Nucleotide-diphospho-sugar transferases"/>
    <property type="match status" value="1"/>
</dbReference>
<dbReference type="PANTHER" id="PTHR43630">
    <property type="entry name" value="POLY-BETA-1,6-N-ACETYL-D-GLUCOSAMINE SYNTHASE"/>
    <property type="match status" value="1"/>
</dbReference>
<dbReference type="Pfam" id="PF00535">
    <property type="entry name" value="Glycos_transf_2"/>
    <property type="match status" value="1"/>
</dbReference>